<organism evidence="1 2">
    <name type="scientific">Holothuria leucospilota</name>
    <name type="common">Black long sea cucumber</name>
    <name type="synonym">Mertensiothuria leucospilota</name>
    <dbReference type="NCBI Taxonomy" id="206669"/>
    <lineage>
        <taxon>Eukaryota</taxon>
        <taxon>Metazoa</taxon>
        <taxon>Echinodermata</taxon>
        <taxon>Eleutherozoa</taxon>
        <taxon>Echinozoa</taxon>
        <taxon>Holothuroidea</taxon>
        <taxon>Aspidochirotacea</taxon>
        <taxon>Aspidochirotida</taxon>
        <taxon>Holothuriidae</taxon>
        <taxon>Holothuria</taxon>
    </lineage>
</organism>
<accession>A0A9Q1BV02</accession>
<proteinExistence type="predicted"/>
<sequence>MSGHSQIIDYTFVEGYATNGRNSNEYNCSRVTNHRTKAVFTSSHTLLYSPPYTVHMHSNSHSENAQYTCTYRKNAAKVRRSNAMQRLFALVVVEGKQMPPNTCAYVHSTLQNAHHCTLKCKKYCCEFAHVQYVGHIVVKLNGSICL</sequence>
<evidence type="ECO:0000313" key="2">
    <source>
        <dbReference type="Proteomes" id="UP001152320"/>
    </source>
</evidence>
<reference evidence="1" key="1">
    <citation type="submission" date="2021-10" db="EMBL/GenBank/DDBJ databases">
        <title>Tropical sea cucumber genome reveals ecological adaptation and Cuvierian tubules defense mechanism.</title>
        <authorList>
            <person name="Chen T."/>
        </authorList>
    </citation>
    <scope>NUCLEOTIDE SEQUENCE</scope>
    <source>
        <strain evidence="1">Nanhai2018</strain>
        <tissue evidence="1">Muscle</tissue>
    </source>
</reference>
<comment type="caution">
    <text evidence="1">The sequence shown here is derived from an EMBL/GenBank/DDBJ whole genome shotgun (WGS) entry which is preliminary data.</text>
</comment>
<dbReference type="EMBL" id="JAIZAY010000011">
    <property type="protein sequence ID" value="KAJ8033332.1"/>
    <property type="molecule type" value="Genomic_DNA"/>
</dbReference>
<dbReference type="Proteomes" id="UP001152320">
    <property type="component" value="Chromosome 11"/>
</dbReference>
<evidence type="ECO:0000313" key="1">
    <source>
        <dbReference type="EMBL" id="KAJ8033332.1"/>
    </source>
</evidence>
<dbReference type="AlphaFoldDB" id="A0A9Q1BV02"/>
<gene>
    <name evidence="1" type="ORF">HOLleu_23538</name>
</gene>
<name>A0A9Q1BV02_HOLLE</name>
<keyword evidence="2" id="KW-1185">Reference proteome</keyword>
<protein>
    <submittedName>
        <fullName evidence="1">Uncharacterized protein</fullName>
    </submittedName>
</protein>